<name>A0A2R6S3U4_9APHY</name>
<organism evidence="7 8">
    <name type="scientific">Hermanssonia centrifuga</name>
    <dbReference type="NCBI Taxonomy" id="98765"/>
    <lineage>
        <taxon>Eukaryota</taxon>
        <taxon>Fungi</taxon>
        <taxon>Dikarya</taxon>
        <taxon>Basidiomycota</taxon>
        <taxon>Agaricomycotina</taxon>
        <taxon>Agaricomycetes</taxon>
        <taxon>Polyporales</taxon>
        <taxon>Meruliaceae</taxon>
        <taxon>Hermanssonia</taxon>
    </lineage>
</organism>
<keyword evidence="8" id="KW-1185">Reference proteome</keyword>
<keyword evidence="4 5" id="KW-0472">Membrane</keyword>
<dbReference type="STRING" id="98765.A0A2R6S3U4"/>
<evidence type="ECO:0000256" key="2">
    <source>
        <dbReference type="ARBA" id="ARBA00022692"/>
    </source>
</evidence>
<dbReference type="Pfam" id="PF08510">
    <property type="entry name" value="PIG-P"/>
    <property type="match status" value="1"/>
</dbReference>
<evidence type="ECO:0000313" key="7">
    <source>
        <dbReference type="EMBL" id="PSS36960.1"/>
    </source>
</evidence>
<evidence type="ECO:0000256" key="5">
    <source>
        <dbReference type="SAM" id="Phobius"/>
    </source>
</evidence>
<dbReference type="GO" id="GO:0006506">
    <property type="term" value="P:GPI anchor biosynthetic process"/>
    <property type="evidence" value="ECO:0007669"/>
    <property type="project" value="TreeGrafter"/>
</dbReference>
<evidence type="ECO:0000259" key="6">
    <source>
        <dbReference type="Pfam" id="PF08510"/>
    </source>
</evidence>
<dbReference type="GO" id="GO:0005783">
    <property type="term" value="C:endoplasmic reticulum"/>
    <property type="evidence" value="ECO:0007669"/>
    <property type="project" value="TreeGrafter"/>
</dbReference>
<dbReference type="EMBL" id="MLYV02000089">
    <property type="protein sequence ID" value="PSS36960.1"/>
    <property type="molecule type" value="Genomic_DNA"/>
</dbReference>
<dbReference type="PANTHER" id="PTHR46346">
    <property type="entry name" value="PHOSPHATIDYLINOSITOL N-ACETYLGLUCOSAMINYLTRANSFERASE SUBUNIT P"/>
    <property type="match status" value="1"/>
</dbReference>
<dbReference type="PANTHER" id="PTHR46346:SF1">
    <property type="entry name" value="PHOSPHATIDYLINOSITOL N-ACETYLGLUCOSAMINYLTRANSFERASE SUBUNIT P"/>
    <property type="match status" value="1"/>
</dbReference>
<dbReference type="InterPro" id="IPR052263">
    <property type="entry name" value="GPI_Anchor_Biosynth"/>
</dbReference>
<accession>A0A2R6S3U4</accession>
<protein>
    <recommendedName>
        <fullName evidence="6">PIG-P domain-containing protein</fullName>
    </recommendedName>
</protein>
<feature type="transmembrane region" description="Helical" evidence="5">
    <location>
        <begin position="99"/>
        <end position="118"/>
    </location>
</feature>
<feature type="domain" description="PIG-P" evidence="6">
    <location>
        <begin position="31"/>
        <end position="71"/>
    </location>
</feature>
<evidence type="ECO:0000256" key="1">
    <source>
        <dbReference type="ARBA" id="ARBA00004141"/>
    </source>
</evidence>
<dbReference type="OrthoDB" id="690928at2759"/>
<evidence type="ECO:0000256" key="3">
    <source>
        <dbReference type="ARBA" id="ARBA00022989"/>
    </source>
</evidence>
<feature type="transmembrane region" description="Helical" evidence="5">
    <location>
        <begin position="32"/>
        <end position="54"/>
    </location>
</feature>
<dbReference type="InterPro" id="IPR013717">
    <property type="entry name" value="PIG-P"/>
</dbReference>
<evidence type="ECO:0000313" key="8">
    <source>
        <dbReference type="Proteomes" id="UP000186601"/>
    </source>
</evidence>
<dbReference type="GO" id="GO:0016020">
    <property type="term" value="C:membrane"/>
    <property type="evidence" value="ECO:0007669"/>
    <property type="project" value="UniProtKB-SubCell"/>
</dbReference>
<comment type="subcellular location">
    <subcellularLocation>
        <location evidence="1">Membrane</location>
        <topology evidence="1">Multi-pass membrane protein</topology>
    </subcellularLocation>
</comment>
<sequence>MEENDSPTSPVSPLAPYPPLPPTDVRSRAPEFYGFVAWISTYLLFIFFLLWAILPDEYINSIGISWYPSRSVLDGLAHVLRMLLTCAVLGREWAVLLPAYSVVVVLLTYFTYFSLALAGTPRFSDISTITGSPSLPSLPENVS</sequence>
<comment type="caution">
    <text evidence="7">The sequence shown here is derived from an EMBL/GenBank/DDBJ whole genome shotgun (WGS) entry which is preliminary data.</text>
</comment>
<dbReference type="Proteomes" id="UP000186601">
    <property type="component" value="Unassembled WGS sequence"/>
</dbReference>
<reference evidence="7 8" key="1">
    <citation type="submission" date="2018-02" db="EMBL/GenBank/DDBJ databases">
        <title>Genome sequence of the basidiomycete white-rot fungus Phlebia centrifuga.</title>
        <authorList>
            <person name="Granchi Z."/>
            <person name="Peng M."/>
            <person name="de Vries R.P."/>
            <person name="Hilden K."/>
            <person name="Makela M.R."/>
            <person name="Grigoriev I."/>
            <person name="Riley R."/>
        </authorList>
    </citation>
    <scope>NUCLEOTIDE SEQUENCE [LARGE SCALE GENOMIC DNA]</scope>
    <source>
        <strain evidence="7 8">FBCC195</strain>
    </source>
</reference>
<proteinExistence type="predicted"/>
<keyword evidence="2 5" id="KW-0812">Transmembrane</keyword>
<keyword evidence="3 5" id="KW-1133">Transmembrane helix</keyword>
<dbReference type="AlphaFoldDB" id="A0A2R6S3U4"/>
<gene>
    <name evidence="7" type="ORF">PHLCEN_2v1176</name>
</gene>
<evidence type="ECO:0000256" key="4">
    <source>
        <dbReference type="ARBA" id="ARBA00023136"/>
    </source>
</evidence>